<proteinExistence type="predicted"/>
<evidence type="ECO:0000256" key="1">
    <source>
        <dbReference type="SAM" id="MobiDB-lite"/>
    </source>
</evidence>
<feature type="compositionally biased region" description="Basic and acidic residues" evidence="1">
    <location>
        <begin position="112"/>
        <end position="123"/>
    </location>
</feature>
<dbReference type="EMBL" id="CP000580">
    <property type="protein sequence ID" value="ABN99431.1"/>
    <property type="molecule type" value="Genomic_DNA"/>
</dbReference>
<accession>A0A5Q5CJ13</accession>
<feature type="region of interest" description="Disordered" evidence="1">
    <location>
        <begin position="94"/>
        <end position="123"/>
    </location>
</feature>
<dbReference type="AlphaFoldDB" id="A0A5Q5CJ13"/>
<evidence type="ECO:0000313" key="2">
    <source>
        <dbReference type="EMBL" id="ABN99431.1"/>
    </source>
</evidence>
<organism evidence="2">
    <name type="scientific">Mycobacterium sp. (strain JLS)</name>
    <dbReference type="NCBI Taxonomy" id="164757"/>
    <lineage>
        <taxon>Bacteria</taxon>
        <taxon>Bacillati</taxon>
        <taxon>Actinomycetota</taxon>
        <taxon>Actinomycetes</taxon>
        <taxon>Mycobacteriales</taxon>
        <taxon>Mycobacteriaceae</taxon>
        <taxon>Mycobacterium</taxon>
    </lineage>
</organism>
<reference evidence="2" key="1">
    <citation type="submission" date="2007-02" db="EMBL/GenBank/DDBJ databases">
        <title>Complete sequence of Mycobacterium sp. JLS.</title>
        <authorList>
            <consortium name="US DOE Joint Genome Institute"/>
            <person name="Copeland A."/>
            <person name="Lucas S."/>
            <person name="Lapidus A."/>
            <person name="Barry K."/>
            <person name="Detter J.C."/>
            <person name="Glavina del Rio T."/>
            <person name="Hammon N."/>
            <person name="Israni S."/>
            <person name="Dalin E."/>
            <person name="Tice H."/>
            <person name="Pitluck S."/>
            <person name="Chain P."/>
            <person name="Malfatti S."/>
            <person name="Shin M."/>
            <person name="Vergez L."/>
            <person name="Schmutz J."/>
            <person name="Larimer F."/>
            <person name="Land M."/>
            <person name="Hauser L."/>
            <person name="Kyrpides N."/>
            <person name="Mikhailova N."/>
            <person name="Miller C.D."/>
            <person name="Anderson A.J."/>
            <person name="Sims R.C."/>
            <person name="Richardson P."/>
        </authorList>
    </citation>
    <scope>NUCLEOTIDE SEQUENCE [LARGE SCALE GENOMIC DNA]</scope>
    <source>
        <strain evidence="2">JLS</strain>
    </source>
</reference>
<sequence precursor="true">MRRRVGMVRVRLVGWAWDATATVATATVPARAVRVARLARCRRSAATRAVSGCLAGCAAPGTDAKRPRSSRTYRRRVAMNGQSCCFGLLARVSASPTDTGAGTDVRNGDPSPRWRDVSARRRR</sequence>
<protein>
    <submittedName>
        <fullName evidence="2">Uncharacterized protein</fullName>
    </submittedName>
</protein>
<gene>
    <name evidence="2" type="ordered locus">Mjls_3654</name>
</gene>
<name>A0A5Q5CJ13_MYCSJ</name>
<dbReference type="KEGG" id="mjl:Mjls_3654"/>